<dbReference type="Gene3D" id="1.10.10.10">
    <property type="entry name" value="Winged helix-like DNA-binding domain superfamily/Winged helix DNA-binding domain"/>
    <property type="match status" value="1"/>
</dbReference>
<gene>
    <name evidence="3" type="ORF">WR25_20216</name>
</gene>
<dbReference type="InterPro" id="IPR032284">
    <property type="entry name" value="RecQ_Zn-bd"/>
</dbReference>
<organism evidence="3 4">
    <name type="scientific">Diploscapter pachys</name>
    <dbReference type="NCBI Taxonomy" id="2018661"/>
    <lineage>
        <taxon>Eukaryota</taxon>
        <taxon>Metazoa</taxon>
        <taxon>Ecdysozoa</taxon>
        <taxon>Nematoda</taxon>
        <taxon>Chromadorea</taxon>
        <taxon>Rhabditida</taxon>
        <taxon>Rhabditina</taxon>
        <taxon>Rhabditomorpha</taxon>
        <taxon>Rhabditoidea</taxon>
        <taxon>Rhabditidae</taxon>
        <taxon>Diploscapter</taxon>
    </lineage>
</organism>
<reference evidence="3 4" key="1">
    <citation type="journal article" date="2017" name="Curr. Biol.">
        <title>Genome architecture and evolution of a unichromosomal asexual nematode.</title>
        <authorList>
            <person name="Fradin H."/>
            <person name="Zegar C."/>
            <person name="Gutwein M."/>
            <person name="Lucas J."/>
            <person name="Kovtun M."/>
            <person name="Corcoran D."/>
            <person name="Baugh L.R."/>
            <person name="Kiontke K."/>
            <person name="Gunsalus K."/>
            <person name="Fitch D.H."/>
            <person name="Piano F."/>
        </authorList>
    </citation>
    <scope>NUCLEOTIDE SEQUENCE [LARGE SCALE GENOMIC DNA]</scope>
    <source>
        <strain evidence="3">PF1309</strain>
    </source>
</reference>
<dbReference type="AlphaFoldDB" id="A0A2A2LRB4"/>
<comment type="caution">
    <text evidence="3">The sequence shown here is derived from an EMBL/GenBank/DDBJ whole genome shotgun (WGS) entry which is preliminary data.</text>
</comment>
<evidence type="ECO:0000259" key="2">
    <source>
        <dbReference type="Pfam" id="PF16124"/>
    </source>
</evidence>
<feature type="compositionally biased region" description="Polar residues" evidence="1">
    <location>
        <begin position="160"/>
        <end position="174"/>
    </location>
</feature>
<evidence type="ECO:0000313" key="4">
    <source>
        <dbReference type="Proteomes" id="UP000218231"/>
    </source>
</evidence>
<evidence type="ECO:0000256" key="1">
    <source>
        <dbReference type="SAM" id="MobiDB-lite"/>
    </source>
</evidence>
<sequence length="202" mass="23111">MEHCFRGDSNRIKAKKGLSDDAKDIQIKALQTGFEKMIEYCEKTECRHKMMVSFFNESVLKKCLKNCNFCRIPEKVSQQANALKTAKERRGIFWIRERAGENGKRGGCQAKNLFRTNSNVVAKRVNWQMEELRGKCVESLTIVRREAIVRTVIQALDGNSSQTGNQLTSNTTPAICSPRHSAPTTTRLHSLECNQERDKEWN</sequence>
<keyword evidence="4" id="KW-1185">Reference proteome</keyword>
<evidence type="ECO:0000313" key="3">
    <source>
        <dbReference type="EMBL" id="PAV88585.1"/>
    </source>
</evidence>
<dbReference type="STRING" id="2018661.A0A2A2LRB4"/>
<dbReference type="EMBL" id="LIAE01006510">
    <property type="protein sequence ID" value="PAV88585.1"/>
    <property type="molecule type" value="Genomic_DNA"/>
</dbReference>
<proteinExistence type="predicted"/>
<protein>
    <recommendedName>
        <fullName evidence="2">ATP-dependent DNA helicase RecQ zinc-binding domain-containing protein</fullName>
    </recommendedName>
</protein>
<dbReference type="Pfam" id="PF16124">
    <property type="entry name" value="RecQ_Zn_bind"/>
    <property type="match status" value="1"/>
</dbReference>
<accession>A0A2A2LRB4</accession>
<name>A0A2A2LRB4_9BILA</name>
<dbReference type="InterPro" id="IPR036388">
    <property type="entry name" value="WH-like_DNA-bd_sf"/>
</dbReference>
<feature type="domain" description="ATP-dependent DNA helicase RecQ zinc-binding" evidence="2">
    <location>
        <begin position="22"/>
        <end position="71"/>
    </location>
</feature>
<feature type="region of interest" description="Disordered" evidence="1">
    <location>
        <begin position="160"/>
        <end position="184"/>
    </location>
</feature>
<dbReference type="Proteomes" id="UP000218231">
    <property type="component" value="Unassembled WGS sequence"/>
</dbReference>